<dbReference type="SMART" id="SM00668">
    <property type="entry name" value="CTLH"/>
    <property type="match status" value="1"/>
</dbReference>
<dbReference type="RefSeq" id="XP_039131494.1">
    <property type="nucleotide sequence ID" value="XM_039275560.1"/>
</dbReference>
<dbReference type="InterPro" id="IPR006595">
    <property type="entry name" value="CTLH_C"/>
</dbReference>
<dbReference type="Pfam" id="PF10607">
    <property type="entry name" value="CTLH"/>
    <property type="match status" value="1"/>
</dbReference>
<organism evidence="2 3">
    <name type="scientific">Dioscorea cayennensis subsp. rotundata</name>
    <name type="common">White Guinea yam</name>
    <name type="synonym">Dioscorea rotundata</name>
    <dbReference type="NCBI Taxonomy" id="55577"/>
    <lineage>
        <taxon>Eukaryota</taxon>
        <taxon>Viridiplantae</taxon>
        <taxon>Streptophyta</taxon>
        <taxon>Embryophyta</taxon>
        <taxon>Tracheophyta</taxon>
        <taxon>Spermatophyta</taxon>
        <taxon>Magnoliopsida</taxon>
        <taxon>Liliopsida</taxon>
        <taxon>Dioscoreales</taxon>
        <taxon>Dioscoreaceae</taxon>
        <taxon>Dioscorea</taxon>
    </lineage>
</organism>
<dbReference type="GeneID" id="120267888"/>
<dbReference type="InterPro" id="IPR013144">
    <property type="entry name" value="CRA_dom"/>
</dbReference>
<evidence type="ECO:0000259" key="1">
    <source>
        <dbReference type="PROSITE" id="PS50897"/>
    </source>
</evidence>
<dbReference type="AlphaFoldDB" id="A0AB40BVL5"/>
<proteinExistence type="predicted"/>
<evidence type="ECO:0000313" key="2">
    <source>
        <dbReference type="Proteomes" id="UP001515500"/>
    </source>
</evidence>
<dbReference type="SMART" id="SM00757">
    <property type="entry name" value="CRA"/>
    <property type="match status" value="1"/>
</dbReference>
<reference evidence="3" key="1">
    <citation type="submission" date="2025-08" db="UniProtKB">
        <authorList>
            <consortium name="RefSeq"/>
        </authorList>
    </citation>
    <scope>IDENTIFICATION</scope>
</reference>
<dbReference type="InterPro" id="IPR024964">
    <property type="entry name" value="CTLH/CRA"/>
</dbReference>
<dbReference type="InterPro" id="IPR050618">
    <property type="entry name" value="Ubq-SigPath_Reg"/>
</dbReference>
<sequence length="230" mass="26344">MMDFDPKLYENVAINDADVRNIVLSYLVHNCFKETAEAFISCTGMNQPANYLVDMDLRKSIFIFAMEGNALKAMELTEHLTPNLLEEENDLRFDLLSLHFVDLLSSRKFTEALEFAQTKLAPFGKSPKYMQKLEDFMALLAYDEPDCSPMFHLMRSDYRQTIADNLNQAILARVNLPSYSSMETLIQQTTVVTQCLHQELGKWRNQRVVGRGNTGRALVSDHYQSLVAEN</sequence>
<evidence type="ECO:0000313" key="3">
    <source>
        <dbReference type="RefSeq" id="XP_039131494.1"/>
    </source>
</evidence>
<dbReference type="PANTHER" id="PTHR12864">
    <property type="entry name" value="RAN BINDING PROTEIN 9-RELATED"/>
    <property type="match status" value="1"/>
</dbReference>
<dbReference type="Proteomes" id="UP001515500">
    <property type="component" value="Chromosome 8"/>
</dbReference>
<keyword evidence="2" id="KW-1185">Reference proteome</keyword>
<dbReference type="PROSITE" id="PS50897">
    <property type="entry name" value="CTLH"/>
    <property type="match status" value="1"/>
</dbReference>
<gene>
    <name evidence="3" type="primary">LOC120267888</name>
</gene>
<name>A0AB40BVL5_DIOCR</name>
<accession>A0AB40BVL5</accession>
<protein>
    <submittedName>
        <fullName evidence="3">Glucose-induced degradation protein 8 homolog isoform X1</fullName>
    </submittedName>
</protein>
<dbReference type="InterPro" id="IPR006594">
    <property type="entry name" value="LisH"/>
</dbReference>
<feature type="domain" description="CTLH" evidence="1">
    <location>
        <begin position="67"/>
        <end position="111"/>
    </location>
</feature>
<dbReference type="PROSITE" id="PS50896">
    <property type="entry name" value="LISH"/>
    <property type="match status" value="1"/>
</dbReference>